<feature type="compositionally biased region" description="Basic and acidic residues" evidence="16">
    <location>
        <begin position="557"/>
        <end position="580"/>
    </location>
</feature>
<protein>
    <submittedName>
        <fullName evidence="19">Kinesin-like protein KIF21A isoform X4</fullName>
    </submittedName>
</protein>
<dbReference type="InterPro" id="IPR027640">
    <property type="entry name" value="Kinesin-like_fam"/>
</dbReference>
<feature type="region of interest" description="Disordered" evidence="16">
    <location>
        <begin position="836"/>
        <end position="864"/>
    </location>
</feature>
<keyword evidence="3" id="KW-0963">Cytoplasm</keyword>
<evidence type="ECO:0000256" key="2">
    <source>
        <dbReference type="ARBA" id="ARBA00004316"/>
    </source>
</evidence>
<keyword evidence="8 14" id="KW-0547">Nucleotide-binding</keyword>
<dbReference type="InterPro" id="IPR019821">
    <property type="entry name" value="Kinesin_motor_CS"/>
</dbReference>
<evidence type="ECO:0000256" key="15">
    <source>
        <dbReference type="SAM" id="Coils"/>
    </source>
</evidence>
<name>A0A2I4CPN0_AUSLI</name>
<keyword evidence="6" id="KW-0493">Microtubule</keyword>
<dbReference type="InterPro" id="IPR001752">
    <property type="entry name" value="Kinesin_motor_dom"/>
</dbReference>
<dbReference type="InterPro" id="IPR056532">
    <property type="entry name" value="KIF21A/B_hel_2"/>
</dbReference>
<comment type="similarity">
    <text evidence="14">Belongs to the TRAFAC class myosin-kinesin ATPase superfamily. Kinesin family.</text>
</comment>
<feature type="compositionally biased region" description="Polar residues" evidence="16">
    <location>
        <begin position="848"/>
        <end position="864"/>
    </location>
</feature>
<dbReference type="CTD" id="55605"/>
<dbReference type="GO" id="GO:0007052">
    <property type="term" value="P:mitotic spindle organization"/>
    <property type="evidence" value="ECO:0007669"/>
    <property type="project" value="TreeGrafter"/>
</dbReference>
<gene>
    <name evidence="19" type="primary">kif21a</name>
</gene>
<feature type="compositionally biased region" description="Acidic residues" evidence="16">
    <location>
        <begin position="581"/>
        <end position="621"/>
    </location>
</feature>
<dbReference type="GO" id="GO:0008017">
    <property type="term" value="F:microtubule binding"/>
    <property type="evidence" value="ECO:0007669"/>
    <property type="project" value="InterPro"/>
</dbReference>
<keyword evidence="7" id="KW-0677">Repeat</keyword>
<evidence type="ECO:0000256" key="16">
    <source>
        <dbReference type="SAM" id="MobiDB-lite"/>
    </source>
</evidence>
<dbReference type="GO" id="GO:0005875">
    <property type="term" value="C:microtubule associated complex"/>
    <property type="evidence" value="ECO:0007669"/>
    <property type="project" value="TreeGrafter"/>
</dbReference>
<sequence>MTTGQDESSVRVALRIRPQLAREKIEGCHICTYVMPGEPQVILGKDKAFTFDYVFDMDSQQDSIYTTCTEKLIEGCFEGYNATVFAYGQTGSGKTYTMGTGFDVNILEEELGIIPRAVHHLFKGIEERRQVAQEQGRPAPEFKINAQFLELYNEEVLDLFDSARDMKQKSLIKIHEDANGGIYTVGVTTRTVSSEAEMMQCLKLGALSRTTASTQMNVQSSRSHAIFTIHLCQVRVCASDNQENENDNKVSNGNSEMDEYETLTAKFHFVDLAGSERLKRTGATGDRAKEGISINCGLLALGNVISALGDRSKRTSHVPYRDSKLTRLLQDSLGGNSQTMMIACISPSDRDFMETLNTLKYANRARNIKNKVMVNQDKASQQISALRTEIARLQMELMEYKTGKRLVGEDGVESFSDMFHENSMLQTENNNLRVRVKAMQETIDAQRARLTQLLSDQANQALARAGEGGTEEIGNMIQSYIKEIEDLRAKLLESEAVNENLRKNLSRASSRQSFYSGPGSFSSSLMAPEKETSDVIELAKKDLEKLKKREKKKKKSANKEEADNEPEKASEKETSERVNEDTEMEVQETSDHEEGEEEEEEDEEEMDVEESSDDSDSESDEKENYQADLANITCEIAIKQKLIDELENSQRRLHTLKQQYEQKLMMLQCKIRDTQLERDRVLQNMNSMETGSDDKARKIKAEYEKKLSVMNKELQKLQSAQKEHARLLKNQSQYEKQLKKLQMDVSEMKKTKVRLMKQMKEQQEKNRMNESRRNREIASLKKDQRRQEHQLKLLEAQKRQQELILRRKTEEVTALRRQVRPTSGKVVRKVNLPEPVQDSVHRPPSGRMYSSSSTAPNGTWSSYRRSGGVYSTRIARNKWQTLERRITDVIMQRMTISNMEADMNRLLKQREELTKHKEKVIRKRDRLLREGAESEKAVLPLSEEVDALAANIDYINDSIADCQANIMQMEETKEEGDTVDVSAVIGSCSLAEARFLLDHFMSMAINKGLQAAQRESQVKVMEGRLKQTEITSATQNQLLFHMLKEKAEFNPELDALLGNALQELGNLPTENGDDSSSDESSQSPLAEGAALTSDLMKLCGETKTKNKARRRTTTQMELLYANSDSAPDAAADFAGPMLQPPETPDGSGDMDFSSVRDYTALSPGFSSKMGSISGSRPGLEKQAPEPSPLSRRKTYDKSQAAADRAKVKEIKQ</sequence>
<feature type="binding site" evidence="14">
    <location>
        <begin position="88"/>
        <end position="95"/>
    </location>
    <ligand>
        <name>ATP</name>
        <dbReference type="ChEBI" id="CHEBI:30616"/>
    </ligand>
</feature>
<dbReference type="PANTHER" id="PTHR47969">
    <property type="entry name" value="CHROMOSOME-ASSOCIATED KINESIN KIF4A-RELATED"/>
    <property type="match status" value="1"/>
</dbReference>
<feature type="domain" description="Kinesin motor" evidence="17">
    <location>
        <begin position="9"/>
        <end position="368"/>
    </location>
</feature>
<evidence type="ECO:0000256" key="7">
    <source>
        <dbReference type="ARBA" id="ARBA00022737"/>
    </source>
</evidence>
<feature type="region of interest" description="Disordered" evidence="16">
    <location>
        <begin position="760"/>
        <end position="786"/>
    </location>
</feature>
<keyword evidence="10 15" id="KW-0175">Coiled coil</keyword>
<dbReference type="CDD" id="cd01372">
    <property type="entry name" value="KISc_KIF4"/>
    <property type="match status" value="1"/>
</dbReference>
<keyword evidence="5" id="KW-0853">WD repeat</keyword>
<dbReference type="PROSITE" id="PS00411">
    <property type="entry name" value="KINESIN_MOTOR_1"/>
    <property type="match status" value="1"/>
</dbReference>
<keyword evidence="11 14" id="KW-0505">Motor protein</keyword>
<feature type="compositionally biased region" description="Basic and acidic residues" evidence="16">
    <location>
        <begin position="1203"/>
        <end position="1212"/>
    </location>
</feature>
<keyword evidence="9 14" id="KW-0067">ATP-binding</keyword>
<evidence type="ECO:0000256" key="13">
    <source>
        <dbReference type="ARBA" id="ARBA00023273"/>
    </source>
</evidence>
<dbReference type="Pfam" id="PF25764">
    <property type="entry name" value="KIF21A_4th"/>
    <property type="match status" value="1"/>
</dbReference>
<dbReference type="GO" id="GO:0005524">
    <property type="term" value="F:ATP binding"/>
    <property type="evidence" value="ECO:0007669"/>
    <property type="project" value="UniProtKB-UniRule"/>
</dbReference>
<dbReference type="OrthoDB" id="3176171at2759"/>
<comment type="subcellular location">
    <subcellularLocation>
        <location evidence="2">Cell projection</location>
    </subcellularLocation>
    <subcellularLocation>
        <location evidence="1">Cytoplasm</location>
        <location evidence="1">Cytoskeleton</location>
    </subcellularLocation>
</comment>
<dbReference type="GO" id="GO:0005874">
    <property type="term" value="C:microtubule"/>
    <property type="evidence" value="ECO:0007669"/>
    <property type="project" value="UniProtKB-KW"/>
</dbReference>
<evidence type="ECO:0000313" key="19">
    <source>
        <dbReference type="RefSeq" id="XP_013881948.1"/>
    </source>
</evidence>
<keyword evidence="12" id="KW-0206">Cytoskeleton</keyword>
<keyword evidence="13" id="KW-0966">Cell projection</keyword>
<dbReference type="GeneID" id="106530788"/>
<dbReference type="GO" id="GO:0007018">
    <property type="term" value="P:microtubule-based movement"/>
    <property type="evidence" value="ECO:0007669"/>
    <property type="project" value="InterPro"/>
</dbReference>
<dbReference type="Gene3D" id="3.40.850.10">
    <property type="entry name" value="Kinesin motor domain"/>
    <property type="match status" value="1"/>
</dbReference>
<feature type="region of interest" description="Disordered" evidence="16">
    <location>
        <begin position="1130"/>
        <end position="1212"/>
    </location>
</feature>
<dbReference type="PROSITE" id="PS50067">
    <property type="entry name" value="KINESIN_MOTOR_2"/>
    <property type="match status" value="1"/>
</dbReference>
<evidence type="ECO:0000313" key="18">
    <source>
        <dbReference type="Proteomes" id="UP000192220"/>
    </source>
</evidence>
<dbReference type="PRINTS" id="PR00380">
    <property type="entry name" value="KINESINHEAVY"/>
</dbReference>
<evidence type="ECO:0000256" key="3">
    <source>
        <dbReference type="ARBA" id="ARBA00022490"/>
    </source>
</evidence>
<feature type="compositionally biased region" description="Polar residues" evidence="16">
    <location>
        <begin position="1164"/>
        <end position="1174"/>
    </location>
</feature>
<reference evidence="19" key="1">
    <citation type="submission" date="2025-08" db="UniProtKB">
        <authorList>
            <consortium name="RefSeq"/>
        </authorList>
    </citation>
    <scope>IDENTIFICATION</scope>
    <source>
        <strain evidence="19">Quisiro</strain>
        <tissue evidence="19">Liver</tissue>
    </source>
</reference>
<feature type="compositionally biased region" description="Low complexity" evidence="16">
    <location>
        <begin position="513"/>
        <end position="524"/>
    </location>
</feature>
<evidence type="ECO:0000256" key="4">
    <source>
        <dbReference type="ARBA" id="ARBA00022553"/>
    </source>
</evidence>
<dbReference type="FunFam" id="3.40.850.10:FF:000011">
    <property type="entry name" value="Kinesin family member 21A"/>
    <property type="match status" value="1"/>
</dbReference>
<evidence type="ECO:0000259" key="17">
    <source>
        <dbReference type="PROSITE" id="PS50067"/>
    </source>
</evidence>
<accession>A0A2I4CPN0</accession>
<evidence type="ECO:0000256" key="11">
    <source>
        <dbReference type="ARBA" id="ARBA00023175"/>
    </source>
</evidence>
<dbReference type="Proteomes" id="UP000192220">
    <property type="component" value="Unplaced"/>
</dbReference>
<dbReference type="GO" id="GO:0051231">
    <property type="term" value="P:spindle elongation"/>
    <property type="evidence" value="ECO:0007669"/>
    <property type="project" value="TreeGrafter"/>
</dbReference>
<feature type="coiled-coil region" evidence="15">
    <location>
        <begin position="896"/>
        <end position="930"/>
    </location>
</feature>
<dbReference type="GO" id="GO:0003777">
    <property type="term" value="F:microtubule motor activity"/>
    <property type="evidence" value="ECO:0007669"/>
    <property type="project" value="InterPro"/>
</dbReference>
<dbReference type="AlphaFoldDB" id="A0A2I4CPN0"/>
<proteinExistence type="inferred from homology"/>
<evidence type="ECO:0000256" key="12">
    <source>
        <dbReference type="ARBA" id="ARBA00023212"/>
    </source>
</evidence>
<evidence type="ECO:0000256" key="8">
    <source>
        <dbReference type="ARBA" id="ARBA00022741"/>
    </source>
</evidence>
<dbReference type="PANTHER" id="PTHR47969:SF31">
    <property type="entry name" value="KINESIN FAMILY MEMBER 21A"/>
    <property type="match status" value="1"/>
</dbReference>
<dbReference type="SUPFAM" id="SSF46579">
    <property type="entry name" value="Prefoldin"/>
    <property type="match status" value="1"/>
</dbReference>
<organism evidence="18 19">
    <name type="scientific">Austrofundulus limnaeus</name>
    <name type="common">Annual killifish</name>
    <dbReference type="NCBI Taxonomy" id="52670"/>
    <lineage>
        <taxon>Eukaryota</taxon>
        <taxon>Metazoa</taxon>
        <taxon>Chordata</taxon>
        <taxon>Craniata</taxon>
        <taxon>Vertebrata</taxon>
        <taxon>Euteleostomi</taxon>
        <taxon>Actinopterygii</taxon>
        <taxon>Neopterygii</taxon>
        <taxon>Teleostei</taxon>
        <taxon>Neoteleostei</taxon>
        <taxon>Acanthomorphata</taxon>
        <taxon>Ovalentaria</taxon>
        <taxon>Atherinomorphae</taxon>
        <taxon>Cyprinodontiformes</taxon>
        <taxon>Rivulidae</taxon>
        <taxon>Austrofundulus</taxon>
    </lineage>
</organism>
<keyword evidence="18" id="KW-1185">Reference proteome</keyword>
<dbReference type="Pfam" id="PF23204">
    <property type="entry name" value="KIF21A_2nd"/>
    <property type="match status" value="1"/>
</dbReference>
<evidence type="ECO:0000256" key="9">
    <source>
        <dbReference type="ARBA" id="ARBA00022840"/>
    </source>
</evidence>
<dbReference type="SMART" id="SM00129">
    <property type="entry name" value="KISc"/>
    <property type="match status" value="1"/>
</dbReference>
<feature type="region of interest" description="Disordered" evidence="16">
    <location>
        <begin position="548"/>
        <end position="624"/>
    </location>
</feature>
<evidence type="ECO:0000256" key="1">
    <source>
        <dbReference type="ARBA" id="ARBA00004245"/>
    </source>
</evidence>
<dbReference type="Pfam" id="PF23203">
    <property type="entry name" value="KIF21A"/>
    <property type="match status" value="1"/>
</dbReference>
<dbReference type="InterPro" id="IPR027417">
    <property type="entry name" value="P-loop_NTPase"/>
</dbReference>
<feature type="region of interest" description="Disordered" evidence="16">
    <location>
        <begin position="505"/>
        <end position="530"/>
    </location>
</feature>
<evidence type="ECO:0000256" key="10">
    <source>
        <dbReference type="ARBA" id="ARBA00023054"/>
    </source>
</evidence>
<dbReference type="InterPro" id="IPR036961">
    <property type="entry name" value="Kinesin_motor_dom_sf"/>
</dbReference>
<dbReference type="GO" id="GO:0042995">
    <property type="term" value="C:cell projection"/>
    <property type="evidence" value="ECO:0007669"/>
    <property type="project" value="UniProtKB-SubCell"/>
</dbReference>
<feature type="region of interest" description="Disordered" evidence="16">
    <location>
        <begin position="1064"/>
        <end position="1087"/>
    </location>
</feature>
<dbReference type="SUPFAM" id="SSF52540">
    <property type="entry name" value="P-loop containing nucleoside triphosphate hydrolases"/>
    <property type="match status" value="1"/>
</dbReference>
<evidence type="ECO:0000256" key="14">
    <source>
        <dbReference type="PROSITE-ProRule" id="PRU00283"/>
    </source>
</evidence>
<dbReference type="CDD" id="cd22263">
    <property type="entry name" value="Rcc_KIF21A"/>
    <property type="match status" value="1"/>
</dbReference>
<dbReference type="RefSeq" id="XP_013881948.1">
    <property type="nucleotide sequence ID" value="XM_014026494.1"/>
</dbReference>
<dbReference type="Pfam" id="PF00225">
    <property type="entry name" value="Kinesin"/>
    <property type="match status" value="1"/>
</dbReference>
<evidence type="ECO:0000256" key="5">
    <source>
        <dbReference type="ARBA" id="ARBA00022574"/>
    </source>
</evidence>
<keyword evidence="4" id="KW-0597">Phosphoprotein</keyword>
<dbReference type="InterPro" id="IPR056533">
    <property type="entry name" value="KIF21A/B_hel_1"/>
</dbReference>
<evidence type="ECO:0000256" key="6">
    <source>
        <dbReference type="ARBA" id="ARBA00022701"/>
    </source>
</evidence>